<keyword evidence="2" id="KW-1185">Reference proteome</keyword>
<organism evidence="1 2">
    <name type="scientific">Peptoniphilus ovalis</name>
    <dbReference type="NCBI Taxonomy" id="2841503"/>
    <lineage>
        <taxon>Bacteria</taxon>
        <taxon>Bacillati</taxon>
        <taxon>Bacillota</taxon>
        <taxon>Tissierellia</taxon>
        <taxon>Tissierellales</taxon>
        <taxon>Peptoniphilaceae</taxon>
        <taxon>Peptoniphilus</taxon>
    </lineage>
</organism>
<comment type="caution">
    <text evidence="1">The sequence shown here is derived from an EMBL/GenBank/DDBJ whole genome shotgun (WGS) entry which is preliminary data.</text>
</comment>
<protein>
    <recommendedName>
        <fullName evidence="3">Rad52/22 family double-strand break repair protein</fullName>
    </recommendedName>
</protein>
<accession>A0ABS6FHD6</accession>
<reference evidence="1 2" key="1">
    <citation type="submission" date="2021-06" db="EMBL/GenBank/DDBJ databases">
        <authorList>
            <person name="Sun Q."/>
            <person name="Li D."/>
        </authorList>
    </citation>
    <scope>NUCLEOTIDE SEQUENCE [LARGE SCALE GENOMIC DNA]</scope>
    <source>
        <strain evidence="1 2">MSJ-1</strain>
    </source>
</reference>
<sequence>MKKIRTLKPNEIDARVQSLKLDYIILVLYKDARVDMKILDETYGPMNWQRRHEVINNNLFCTVSVFDEDKQQWISKQDVGIPSNTQKEKGEASDAFKRACTNFGIGRELYTSPFIYIKANDKEVQQKGSKFTIYTRFSVKDIQYNDENEITYLEIIDNKGAIRFKWGQKQDFKQNEGNKSIEQIRNEIAQVLNIKKITGDKFIAWLKTTYGVDKVEKLNNQQLSTVRNEVANW</sequence>
<dbReference type="EMBL" id="JAHLQO010000004">
    <property type="protein sequence ID" value="MBU5669569.1"/>
    <property type="molecule type" value="Genomic_DNA"/>
</dbReference>
<dbReference type="RefSeq" id="WP_216549405.1">
    <property type="nucleotide sequence ID" value="NZ_JAHLQO010000004.1"/>
</dbReference>
<proteinExistence type="predicted"/>
<gene>
    <name evidence="1" type="ORF">KQI68_06910</name>
</gene>
<evidence type="ECO:0000313" key="1">
    <source>
        <dbReference type="EMBL" id="MBU5669569.1"/>
    </source>
</evidence>
<dbReference type="Proteomes" id="UP000783742">
    <property type="component" value="Unassembled WGS sequence"/>
</dbReference>
<evidence type="ECO:0000313" key="2">
    <source>
        <dbReference type="Proteomes" id="UP000783742"/>
    </source>
</evidence>
<name>A0ABS6FHD6_9FIRM</name>
<evidence type="ECO:0008006" key="3">
    <source>
        <dbReference type="Google" id="ProtNLM"/>
    </source>
</evidence>